<dbReference type="Proteomes" id="UP000886998">
    <property type="component" value="Unassembled WGS sequence"/>
</dbReference>
<feature type="compositionally biased region" description="Polar residues" evidence="1">
    <location>
        <begin position="330"/>
        <end position="355"/>
    </location>
</feature>
<feature type="compositionally biased region" description="Polar residues" evidence="1">
    <location>
        <begin position="438"/>
        <end position="455"/>
    </location>
</feature>
<reference evidence="2" key="1">
    <citation type="submission" date="2020-08" db="EMBL/GenBank/DDBJ databases">
        <title>Multicomponent nature underlies the extraordinary mechanical properties of spider dragline silk.</title>
        <authorList>
            <person name="Kono N."/>
            <person name="Nakamura H."/>
            <person name="Mori M."/>
            <person name="Yoshida Y."/>
            <person name="Ohtoshi R."/>
            <person name="Malay A.D."/>
            <person name="Moran D.A.P."/>
            <person name="Tomita M."/>
            <person name="Numata K."/>
            <person name="Arakawa K."/>
        </authorList>
    </citation>
    <scope>NUCLEOTIDE SEQUENCE</scope>
</reference>
<feature type="region of interest" description="Disordered" evidence="1">
    <location>
        <begin position="319"/>
        <end position="355"/>
    </location>
</feature>
<comment type="caution">
    <text evidence="2">The sequence shown here is derived from an EMBL/GenBank/DDBJ whole genome shotgun (WGS) entry which is preliminary data.</text>
</comment>
<gene>
    <name evidence="2" type="ORF">TNIN_216631</name>
</gene>
<dbReference type="EMBL" id="BMAV01025644">
    <property type="protein sequence ID" value="GFS43218.1"/>
    <property type="molecule type" value="Genomic_DNA"/>
</dbReference>
<feature type="compositionally biased region" description="Basic and acidic residues" evidence="1">
    <location>
        <begin position="319"/>
        <end position="328"/>
    </location>
</feature>
<accession>A0A8X6MD73</accession>
<protein>
    <submittedName>
        <fullName evidence="2">Uncharacterized protein</fullName>
    </submittedName>
</protein>
<evidence type="ECO:0000313" key="3">
    <source>
        <dbReference type="Proteomes" id="UP000886998"/>
    </source>
</evidence>
<organism evidence="2 3">
    <name type="scientific">Trichonephila inaurata madagascariensis</name>
    <dbReference type="NCBI Taxonomy" id="2747483"/>
    <lineage>
        <taxon>Eukaryota</taxon>
        <taxon>Metazoa</taxon>
        <taxon>Ecdysozoa</taxon>
        <taxon>Arthropoda</taxon>
        <taxon>Chelicerata</taxon>
        <taxon>Arachnida</taxon>
        <taxon>Araneae</taxon>
        <taxon>Araneomorphae</taxon>
        <taxon>Entelegynae</taxon>
        <taxon>Araneoidea</taxon>
        <taxon>Nephilidae</taxon>
        <taxon>Trichonephila</taxon>
        <taxon>Trichonephila inaurata</taxon>
    </lineage>
</organism>
<sequence length="455" mass="51370">MGSSYEKTSEAQNCGRKCSRENSEKFLSDMAMKIDSASYKKKLIAKNATEVKQLIHTQMYELIEILKEREKQLYLSVDEECIDQIAQVDINIAKLSGHCCNTYNFNDNSCDSIPIYEKDPSCFSMMKLDFKSDLKTMKSRLRTFGNLSLHYSNGFENVLPRSASFSTESMEDVPFDCAKLRQMKDRVNCFFKIVENDKLAKRIPVPDEASEFSGDDDIYSMDYMEFGLEHPLVEDDIEIISENEVSEIPSHSHEFLQKLTSRKKLFSGKRSLPVLPCGIFRKNGKDDKVEVEKRSLPVVPFSIFQKKVENAGNVKVEKQNNTELEKESNLPCSSSIISNPESNTETLTSSEKNKNSVESCISTEAKKNEVPSAALASSLFSHFNNNKEEWLASKNDSGKGLSTESASEKGLCSKNGSGKFLHSETKLSQWLPPKENPENSSFWLSENPHQCSAKI</sequence>
<dbReference type="AlphaFoldDB" id="A0A8X6MD73"/>
<name>A0A8X6MD73_9ARAC</name>
<dbReference type="OrthoDB" id="6429029at2759"/>
<feature type="region of interest" description="Disordered" evidence="1">
    <location>
        <begin position="392"/>
        <end position="455"/>
    </location>
</feature>
<evidence type="ECO:0000256" key="1">
    <source>
        <dbReference type="SAM" id="MobiDB-lite"/>
    </source>
</evidence>
<evidence type="ECO:0000313" key="2">
    <source>
        <dbReference type="EMBL" id="GFS43218.1"/>
    </source>
</evidence>
<proteinExistence type="predicted"/>
<keyword evidence="3" id="KW-1185">Reference proteome</keyword>